<comment type="caution">
    <text evidence="2">The sequence shown here is derived from an EMBL/GenBank/DDBJ whole genome shotgun (WGS) entry which is preliminary data.</text>
</comment>
<reference evidence="2 3" key="1">
    <citation type="journal article" date="2018" name="Nat. Biotechnol.">
        <title>A standardized bacterial taxonomy based on genome phylogeny substantially revises the tree of life.</title>
        <authorList>
            <person name="Parks D.H."/>
            <person name="Chuvochina M."/>
            <person name="Waite D.W."/>
            <person name="Rinke C."/>
            <person name="Skarshewski A."/>
            <person name="Chaumeil P.A."/>
            <person name="Hugenholtz P."/>
        </authorList>
    </citation>
    <scope>NUCLEOTIDE SEQUENCE [LARGE SCALE GENOMIC DNA]</scope>
    <source>
        <strain evidence="2">UBA9956</strain>
    </source>
</reference>
<protein>
    <recommendedName>
        <fullName evidence="4">DUF4249 family protein</fullName>
    </recommendedName>
</protein>
<dbReference type="Proteomes" id="UP000264062">
    <property type="component" value="Unassembled WGS sequence"/>
</dbReference>
<proteinExistence type="predicted"/>
<organism evidence="2 3">
    <name type="scientific">candidate division WOR-3 bacterium</name>
    <dbReference type="NCBI Taxonomy" id="2052148"/>
    <lineage>
        <taxon>Bacteria</taxon>
        <taxon>Bacteria division WOR-3</taxon>
    </lineage>
</organism>
<feature type="signal peptide" evidence="1">
    <location>
        <begin position="1"/>
        <end position="22"/>
    </location>
</feature>
<gene>
    <name evidence="2" type="ORF">DCW38_01975</name>
</gene>
<keyword evidence="1" id="KW-0732">Signal</keyword>
<evidence type="ECO:0000313" key="2">
    <source>
        <dbReference type="EMBL" id="HAV91933.1"/>
    </source>
</evidence>
<evidence type="ECO:0008006" key="4">
    <source>
        <dbReference type="Google" id="ProtNLM"/>
    </source>
</evidence>
<dbReference type="EMBL" id="DMZY01000061">
    <property type="protein sequence ID" value="HAV91933.1"/>
    <property type="molecule type" value="Genomic_DNA"/>
</dbReference>
<feature type="chain" id="PRO_5016716156" description="DUF4249 family protein" evidence="1">
    <location>
        <begin position="23"/>
        <end position="239"/>
    </location>
</feature>
<name>A0A350H8R7_UNCW3</name>
<accession>A0A350H8R7</accession>
<dbReference type="PROSITE" id="PS51257">
    <property type="entry name" value="PROKAR_LIPOPROTEIN"/>
    <property type="match status" value="1"/>
</dbReference>
<evidence type="ECO:0000313" key="3">
    <source>
        <dbReference type="Proteomes" id="UP000264062"/>
    </source>
</evidence>
<sequence length="239" mass="27178">MNSKFFIVLSAILILSCSIVNDDDTIIKNKLNIFGILSGDKDENFILIDSVANISSESHESIFTVSDAEVMIDSKECSFNSDSERLFNGKYVVPFKINYGDICSLKIIYRDDTITASTRIPNNVSLIGIKDSQRVEYSDSSLIYWTKSNTTFYKLSFIEHLEEYSYTSFMMYSIDDTFCPASLFKMFFGDSIRVDIVVLTMDTNYAKREFFGTGSFDEHYGTFGSFSKTIAKDVLLIKK</sequence>
<evidence type="ECO:0000256" key="1">
    <source>
        <dbReference type="SAM" id="SignalP"/>
    </source>
</evidence>
<dbReference type="AlphaFoldDB" id="A0A350H8R7"/>